<sequence>MKSTSCRKKSESQRMREYRAAKKAQLSELDKELYFLKGKLAQLQQTTFPVASSIVTADRTRLLAHIAHARAENANLRAEATRHGALADVMATWVASQRPIQALLPRSSWIESTLLADPVARRQGFQWLSDRVFHTAVAAAPTRPARPPALLTDPSLEHPLMSFDMHVCDDDNGPMTIAAFENQLHMLLFANFRHAADVTWAGYMHNDYNGVSVIPSSPLRERIHDHLGYFCGMYDSTGLQSCRIMAKYEADDRIVITFCMVAKDELLPIVHGTFRTHGFGWISFERVTDGITALHHGFYHLTPLTATQGRAALDDVASIYGLPREDQGATPEVCLARLRATTEQHFSRGYLKIARELRQRSQV</sequence>
<gene>
    <name evidence="3" type="primary">Aste57867_13291</name>
    <name evidence="2" type="ORF">As57867_013242</name>
    <name evidence="3" type="ORF">ASTE57867_13291</name>
</gene>
<accession>A0A485KYG0</accession>
<evidence type="ECO:0000313" key="2">
    <source>
        <dbReference type="EMBL" id="KAF0695916.1"/>
    </source>
</evidence>
<protein>
    <submittedName>
        <fullName evidence="3">Aste57867_13291 protein</fullName>
    </submittedName>
</protein>
<dbReference type="EMBL" id="CAADRA010005464">
    <property type="protein sequence ID" value="VFT90130.1"/>
    <property type="molecule type" value="Genomic_DNA"/>
</dbReference>
<evidence type="ECO:0000256" key="1">
    <source>
        <dbReference type="SAM" id="Coils"/>
    </source>
</evidence>
<evidence type="ECO:0000313" key="4">
    <source>
        <dbReference type="Proteomes" id="UP000332933"/>
    </source>
</evidence>
<name>A0A485KYG0_9STRA</name>
<reference evidence="2" key="2">
    <citation type="submission" date="2019-06" db="EMBL/GenBank/DDBJ databases">
        <title>Genomics analysis of Aphanomyces spp. identifies a new class of oomycete effector associated with host adaptation.</title>
        <authorList>
            <person name="Gaulin E."/>
        </authorList>
    </citation>
    <scope>NUCLEOTIDE SEQUENCE</scope>
    <source>
        <strain evidence="2">CBS 578.67</strain>
    </source>
</reference>
<feature type="coiled-coil region" evidence="1">
    <location>
        <begin position="26"/>
        <end position="79"/>
    </location>
</feature>
<keyword evidence="4" id="KW-1185">Reference proteome</keyword>
<dbReference type="AlphaFoldDB" id="A0A485KYG0"/>
<reference evidence="3 4" key="1">
    <citation type="submission" date="2019-03" db="EMBL/GenBank/DDBJ databases">
        <authorList>
            <person name="Gaulin E."/>
            <person name="Dumas B."/>
        </authorList>
    </citation>
    <scope>NUCLEOTIDE SEQUENCE [LARGE SCALE GENOMIC DNA]</scope>
    <source>
        <strain evidence="3">CBS 568.67</strain>
    </source>
</reference>
<dbReference type="Proteomes" id="UP000332933">
    <property type="component" value="Unassembled WGS sequence"/>
</dbReference>
<organism evidence="3 4">
    <name type="scientific">Aphanomyces stellatus</name>
    <dbReference type="NCBI Taxonomy" id="120398"/>
    <lineage>
        <taxon>Eukaryota</taxon>
        <taxon>Sar</taxon>
        <taxon>Stramenopiles</taxon>
        <taxon>Oomycota</taxon>
        <taxon>Saprolegniomycetes</taxon>
        <taxon>Saprolegniales</taxon>
        <taxon>Verrucalvaceae</taxon>
        <taxon>Aphanomyces</taxon>
    </lineage>
</organism>
<evidence type="ECO:0000313" key="3">
    <source>
        <dbReference type="EMBL" id="VFT90130.1"/>
    </source>
</evidence>
<keyword evidence="1" id="KW-0175">Coiled coil</keyword>
<dbReference type="EMBL" id="VJMH01005443">
    <property type="protein sequence ID" value="KAF0695916.1"/>
    <property type="molecule type" value="Genomic_DNA"/>
</dbReference>
<proteinExistence type="predicted"/>